<feature type="domain" description="MAGE" evidence="1">
    <location>
        <begin position="64"/>
        <end position="222"/>
    </location>
</feature>
<dbReference type="PANTHER" id="PTHR11736:SF14">
    <property type="entry name" value="NSE3 HOMOLOG, SMC5-SMC6 COMPLEX COMPONENT"/>
    <property type="match status" value="1"/>
</dbReference>
<gene>
    <name evidence="2" type="ORF">OLC1_LOCUS12733</name>
</gene>
<evidence type="ECO:0000259" key="1">
    <source>
        <dbReference type="PROSITE" id="PS50838"/>
    </source>
</evidence>
<dbReference type="Proteomes" id="UP001161247">
    <property type="component" value="Chromosome 4"/>
</dbReference>
<evidence type="ECO:0000313" key="3">
    <source>
        <dbReference type="Proteomes" id="UP001161247"/>
    </source>
</evidence>
<dbReference type="Gene3D" id="1.10.10.1210">
    <property type="entry name" value="MAGE homology domain, winged helix WH2 motif"/>
    <property type="match status" value="1"/>
</dbReference>
<dbReference type="InterPro" id="IPR002190">
    <property type="entry name" value="MHD_dom"/>
</dbReference>
<dbReference type="EMBL" id="OX459121">
    <property type="protein sequence ID" value="CAI9103611.1"/>
    <property type="molecule type" value="Genomic_DNA"/>
</dbReference>
<keyword evidence="3" id="KW-1185">Reference proteome</keyword>
<proteinExistence type="predicted"/>
<dbReference type="Gene3D" id="1.10.10.1200">
    <property type="entry name" value="MAGE homology domain, winged helix WH1 motif"/>
    <property type="match status" value="1"/>
</dbReference>
<dbReference type="InterPro" id="IPR037445">
    <property type="entry name" value="MAGE"/>
</dbReference>
<organism evidence="2 3">
    <name type="scientific">Oldenlandia corymbosa var. corymbosa</name>
    <dbReference type="NCBI Taxonomy" id="529605"/>
    <lineage>
        <taxon>Eukaryota</taxon>
        <taxon>Viridiplantae</taxon>
        <taxon>Streptophyta</taxon>
        <taxon>Embryophyta</taxon>
        <taxon>Tracheophyta</taxon>
        <taxon>Spermatophyta</taxon>
        <taxon>Magnoliopsida</taxon>
        <taxon>eudicotyledons</taxon>
        <taxon>Gunneridae</taxon>
        <taxon>Pentapetalae</taxon>
        <taxon>asterids</taxon>
        <taxon>lamiids</taxon>
        <taxon>Gentianales</taxon>
        <taxon>Rubiaceae</taxon>
        <taxon>Rubioideae</taxon>
        <taxon>Spermacoceae</taxon>
        <taxon>Hedyotis-Oldenlandia complex</taxon>
        <taxon>Oldenlandia</taxon>
    </lineage>
</organism>
<dbReference type="GO" id="GO:0005634">
    <property type="term" value="C:nucleus"/>
    <property type="evidence" value="ECO:0007669"/>
    <property type="project" value="TreeGrafter"/>
</dbReference>
<dbReference type="PANTHER" id="PTHR11736">
    <property type="entry name" value="MELANOMA-ASSOCIATED ANTIGEN MAGE ANTIGEN"/>
    <property type="match status" value="1"/>
</dbReference>
<sequence>MSSTLDDFSQFGISHEEKDKLVAELIRYVLFKTEQNNGCPIKREELTQIITDKKYKQRNLPNFIINEVKSKLSTIFGYDMRELQRSRPSSATASSQQSDAKSYVLISKLPADVYQKFVENHDTVHLTGFTFVVLGIVHLAGGKITEENLWHHFRRLGLSDTEDSHPVLGNTKQALEALVQQRYLQKDKVNGTEGNTLYYEFAERAQDEAVSRKIKDYVSQVNLIILSSICWLAYGDRKVRKCFSPSLFQSEAA</sequence>
<name>A0AAV1D8I5_OLDCO</name>
<dbReference type="PROSITE" id="PS50838">
    <property type="entry name" value="MAGE"/>
    <property type="match status" value="1"/>
</dbReference>
<dbReference type="Pfam" id="PF01454">
    <property type="entry name" value="MAGE"/>
    <property type="match status" value="1"/>
</dbReference>
<dbReference type="SMART" id="SM01373">
    <property type="entry name" value="MAGE"/>
    <property type="match status" value="1"/>
</dbReference>
<protein>
    <submittedName>
        <fullName evidence="2">OLC1v1002128C1</fullName>
    </submittedName>
</protein>
<dbReference type="InterPro" id="IPR041898">
    <property type="entry name" value="MAGE_WH1"/>
</dbReference>
<accession>A0AAV1D8I5</accession>
<dbReference type="AlphaFoldDB" id="A0AAV1D8I5"/>
<evidence type="ECO:0000313" key="2">
    <source>
        <dbReference type="EMBL" id="CAI9103611.1"/>
    </source>
</evidence>
<reference evidence="2" key="1">
    <citation type="submission" date="2023-03" db="EMBL/GenBank/DDBJ databases">
        <authorList>
            <person name="Julca I."/>
        </authorList>
    </citation>
    <scope>NUCLEOTIDE SEQUENCE</scope>
</reference>
<dbReference type="InterPro" id="IPR041899">
    <property type="entry name" value="MAGE_WH2"/>
</dbReference>